<gene>
    <name evidence="3" type="ORF">UFOVP125_65</name>
</gene>
<evidence type="ECO:0000313" key="3">
    <source>
        <dbReference type="EMBL" id="CAB4131855.1"/>
    </source>
</evidence>
<feature type="domain" description="DUF6321" evidence="2">
    <location>
        <begin position="69"/>
        <end position="125"/>
    </location>
</feature>
<dbReference type="Pfam" id="PF19846">
    <property type="entry name" value="DUF6321"/>
    <property type="match status" value="1"/>
</dbReference>
<evidence type="ECO:0000256" key="1">
    <source>
        <dbReference type="SAM" id="MobiDB-lite"/>
    </source>
</evidence>
<sequence>MAKEGLYANIHAKQERIAHGSGEKMRKPGAAGAPTAQAFKESAKTAKMKKGGVSLAIGRGEKLPAKQGAGLTEKGRAKYNRETGSHLKAPQPQGGSRRDSFCARMGPVAEKSETGSRARASMQRWNCPGW</sequence>
<proteinExistence type="predicted"/>
<accession>A0A6J5LCR4</accession>
<evidence type="ECO:0000259" key="2">
    <source>
        <dbReference type="Pfam" id="PF19846"/>
    </source>
</evidence>
<dbReference type="InterPro" id="IPR046284">
    <property type="entry name" value="DUF6321"/>
</dbReference>
<feature type="region of interest" description="Disordered" evidence="1">
    <location>
        <begin position="1"/>
        <end position="130"/>
    </location>
</feature>
<feature type="compositionally biased region" description="Basic and acidic residues" evidence="1">
    <location>
        <begin position="73"/>
        <end position="85"/>
    </location>
</feature>
<name>A0A6J5LCR4_9CAUD</name>
<reference evidence="3" key="1">
    <citation type="submission" date="2020-04" db="EMBL/GenBank/DDBJ databases">
        <authorList>
            <person name="Chiriac C."/>
            <person name="Salcher M."/>
            <person name="Ghai R."/>
            <person name="Kavagutti S V."/>
        </authorList>
    </citation>
    <scope>NUCLEOTIDE SEQUENCE</scope>
</reference>
<organism evidence="3">
    <name type="scientific">uncultured Caudovirales phage</name>
    <dbReference type="NCBI Taxonomy" id="2100421"/>
    <lineage>
        <taxon>Viruses</taxon>
        <taxon>Duplodnaviria</taxon>
        <taxon>Heunggongvirae</taxon>
        <taxon>Uroviricota</taxon>
        <taxon>Caudoviricetes</taxon>
        <taxon>Peduoviridae</taxon>
        <taxon>Maltschvirus</taxon>
        <taxon>Maltschvirus maltsch</taxon>
    </lineage>
</organism>
<feature type="compositionally biased region" description="Basic and acidic residues" evidence="1">
    <location>
        <begin position="12"/>
        <end position="26"/>
    </location>
</feature>
<protein>
    <recommendedName>
        <fullName evidence="2">DUF6321 domain-containing protein</fullName>
    </recommendedName>
</protein>
<dbReference type="EMBL" id="LR796253">
    <property type="protein sequence ID" value="CAB4131855.1"/>
    <property type="molecule type" value="Genomic_DNA"/>
</dbReference>